<dbReference type="AlphaFoldDB" id="A0A183UUX0"/>
<reference evidence="3" key="1">
    <citation type="submission" date="2016-06" db="UniProtKB">
        <authorList>
            <consortium name="WormBaseParasite"/>
        </authorList>
    </citation>
    <scope>IDENTIFICATION</scope>
</reference>
<proteinExistence type="predicted"/>
<sequence length="208" mass="23362">MMPAPVITNMATTAAPDMTKRHRYELPMVNGDFCRNPVVANPRSAINGESCHADCLVCREQRLHPLEVPALSVHMGQNVDDALVLAVGVGNCVAVPSKIAAGISEFDSTVEQRLGEKSEELRTWFPIVPEVFSNVEVVASRFFFPEYFRPTASVVRCKICMPDWALWLPHDEVLDDEYFLYAVDYAWLDLIRERLVNEAGDFEQCRGA</sequence>
<dbReference type="WBParaSite" id="TCNE_0001229001-mRNA-1">
    <property type="protein sequence ID" value="TCNE_0001229001-mRNA-1"/>
    <property type="gene ID" value="TCNE_0001229001"/>
</dbReference>
<evidence type="ECO:0000313" key="1">
    <source>
        <dbReference type="EMBL" id="VDM43611.1"/>
    </source>
</evidence>
<dbReference type="Proteomes" id="UP000050794">
    <property type="component" value="Unassembled WGS sequence"/>
</dbReference>
<keyword evidence="2" id="KW-1185">Reference proteome</keyword>
<gene>
    <name evidence="1" type="ORF">TCNE_LOCUS12290</name>
</gene>
<protein>
    <submittedName>
        <fullName evidence="3">COesterase domain-containing protein</fullName>
    </submittedName>
</protein>
<name>A0A183UUX0_TOXCA</name>
<evidence type="ECO:0000313" key="3">
    <source>
        <dbReference type="WBParaSite" id="TCNE_0001229001-mRNA-1"/>
    </source>
</evidence>
<evidence type="ECO:0000313" key="2">
    <source>
        <dbReference type="Proteomes" id="UP000050794"/>
    </source>
</evidence>
<dbReference type="EMBL" id="UYWY01021193">
    <property type="protein sequence ID" value="VDM43611.1"/>
    <property type="molecule type" value="Genomic_DNA"/>
</dbReference>
<organism evidence="2 3">
    <name type="scientific">Toxocara canis</name>
    <name type="common">Canine roundworm</name>
    <dbReference type="NCBI Taxonomy" id="6265"/>
    <lineage>
        <taxon>Eukaryota</taxon>
        <taxon>Metazoa</taxon>
        <taxon>Ecdysozoa</taxon>
        <taxon>Nematoda</taxon>
        <taxon>Chromadorea</taxon>
        <taxon>Rhabditida</taxon>
        <taxon>Spirurina</taxon>
        <taxon>Ascaridomorpha</taxon>
        <taxon>Ascaridoidea</taxon>
        <taxon>Toxocaridae</taxon>
        <taxon>Toxocara</taxon>
    </lineage>
</organism>
<accession>A0A183UUX0</accession>
<reference evidence="1 2" key="2">
    <citation type="submission" date="2018-11" db="EMBL/GenBank/DDBJ databases">
        <authorList>
            <consortium name="Pathogen Informatics"/>
        </authorList>
    </citation>
    <scope>NUCLEOTIDE SEQUENCE [LARGE SCALE GENOMIC DNA]</scope>
</reference>